<dbReference type="EMBL" id="CP019070">
    <property type="protein sequence ID" value="APW66804.1"/>
    <property type="molecule type" value="Genomic_DNA"/>
</dbReference>
<dbReference type="PANTHER" id="PTHR24180:SF45">
    <property type="entry name" value="POLY [ADP-RIBOSE] POLYMERASE TANKYRASE"/>
    <property type="match status" value="1"/>
</dbReference>
<accession>A0A1P8KQG8</accession>
<feature type="domain" description="Peptidase C14 caspase" evidence="4">
    <location>
        <begin position="422"/>
        <end position="649"/>
    </location>
</feature>
<dbReference type="AlphaFoldDB" id="A0A1P8KQG8"/>
<sequence>MKHLLLLLITFSLYANNTCNNLLKKLDNYTDEGKKVFKVLKEYKTKGCNFDFNGEPILYEIARFHRNFRDDVFFEKVVHFIVENGADINNHEKDGHETILHRIKYMENKKIRYRLFRYLIEKGLDIDKVKEDQITYASILSDYSEYVYQEDSIQREEYTQNGSYLGSYNTDEYWHDLDILELLIKNSKNLDIKAYALTKFPISPSNNDKNSVKSSQNIERIQNLFFKEGFNPNLKEESGTTIFSNLFYKDINKTKEGFIKRLIKYGFDINTPIFYNKETLLTFIIREKKKTWFNFIKSLKIDVNTQNRWKQTALMLASKYNNEELFNYILTQSPDVNMKDHNGDSCLMYAVNNNRYYMTKKLIELGADTKPINNKGFNALDMATNHNNKNIQKLIKSGVSGKQTGIDKLLAKKATTPNYNSFALIIGVNKYLNETAVEYADNSAKSFALLSQNVLGIPKENIIMLTNERATSGQIKSNIQLISQLVEEGNKLYFFYAGHGVPGKSGETYILPSDMKADNIELESQLSIKNIYKTFVSSPAKEVLVFMDSCFSGKDDSGSLLYKGVAPILKTKKNIIDKNKLSVFSAGSSSDFANQYVDEEQRLFSYYLMKGMLEGKSNSSELSNYIKINVKRKSLRLGLSYKQIPQYEGKENLIIY</sequence>
<dbReference type="SMART" id="SM00248">
    <property type="entry name" value="ANK"/>
    <property type="match status" value="5"/>
</dbReference>
<feature type="repeat" description="ANK" evidence="3">
    <location>
        <begin position="342"/>
        <end position="374"/>
    </location>
</feature>
<dbReference type="InterPro" id="IPR051637">
    <property type="entry name" value="Ank_repeat_dom-contain_49"/>
</dbReference>
<reference evidence="5 6" key="1">
    <citation type="submission" date="2017-01" db="EMBL/GenBank/DDBJ databases">
        <title>Genome sequencing of Arcobacter sp. LPB0137.</title>
        <authorList>
            <person name="Lee G.-W."/>
            <person name="Yi H."/>
        </authorList>
    </citation>
    <scope>NUCLEOTIDE SEQUENCE [LARGE SCALE GENOMIC DNA]</scope>
    <source>
        <strain evidence="5 6">LPB0137</strain>
    </source>
</reference>
<evidence type="ECO:0000313" key="6">
    <source>
        <dbReference type="Proteomes" id="UP000186074"/>
    </source>
</evidence>
<dbReference type="KEGG" id="alp:LPB137_13505"/>
<dbReference type="SUPFAM" id="SSF52129">
    <property type="entry name" value="Caspase-like"/>
    <property type="match status" value="1"/>
</dbReference>
<dbReference type="Gene3D" id="3.40.50.1460">
    <property type="match status" value="1"/>
</dbReference>
<dbReference type="InterPro" id="IPR011600">
    <property type="entry name" value="Pept_C14_caspase"/>
</dbReference>
<dbReference type="Proteomes" id="UP000186074">
    <property type="component" value="Chromosome"/>
</dbReference>
<dbReference type="RefSeq" id="WP_076088959.1">
    <property type="nucleotide sequence ID" value="NZ_CP019070.1"/>
</dbReference>
<feature type="repeat" description="ANK" evidence="3">
    <location>
        <begin position="309"/>
        <end position="341"/>
    </location>
</feature>
<dbReference type="PANTHER" id="PTHR24180">
    <property type="entry name" value="CYCLIN-DEPENDENT KINASE INHIBITOR 2C-RELATED"/>
    <property type="match status" value="1"/>
</dbReference>
<organism evidence="5 6">
    <name type="scientific">Poseidonibacter parvus</name>
    <dbReference type="NCBI Taxonomy" id="1850254"/>
    <lineage>
        <taxon>Bacteria</taxon>
        <taxon>Pseudomonadati</taxon>
        <taxon>Campylobacterota</taxon>
        <taxon>Epsilonproteobacteria</taxon>
        <taxon>Campylobacterales</taxon>
        <taxon>Arcobacteraceae</taxon>
        <taxon>Poseidonibacter</taxon>
    </lineage>
</organism>
<keyword evidence="2 3" id="KW-0040">ANK repeat</keyword>
<evidence type="ECO:0000256" key="3">
    <source>
        <dbReference type="PROSITE-ProRule" id="PRU00023"/>
    </source>
</evidence>
<evidence type="ECO:0000313" key="5">
    <source>
        <dbReference type="EMBL" id="APW66804.1"/>
    </source>
</evidence>
<dbReference type="InterPro" id="IPR036770">
    <property type="entry name" value="Ankyrin_rpt-contain_sf"/>
</dbReference>
<evidence type="ECO:0000256" key="1">
    <source>
        <dbReference type="ARBA" id="ARBA00022737"/>
    </source>
</evidence>
<dbReference type="GO" id="GO:0004197">
    <property type="term" value="F:cysteine-type endopeptidase activity"/>
    <property type="evidence" value="ECO:0007669"/>
    <property type="project" value="InterPro"/>
</dbReference>
<proteinExistence type="predicted"/>
<dbReference type="OrthoDB" id="5368705at2"/>
<evidence type="ECO:0000259" key="4">
    <source>
        <dbReference type="Pfam" id="PF00656"/>
    </source>
</evidence>
<dbReference type="InterPro" id="IPR029030">
    <property type="entry name" value="Caspase-like_dom_sf"/>
</dbReference>
<dbReference type="Pfam" id="PF00656">
    <property type="entry name" value="Peptidase_C14"/>
    <property type="match status" value="1"/>
</dbReference>
<name>A0A1P8KQG8_9BACT</name>
<protein>
    <recommendedName>
        <fullName evidence="4">Peptidase C14 caspase domain-containing protein</fullName>
    </recommendedName>
</protein>
<dbReference type="GO" id="GO:0006508">
    <property type="term" value="P:proteolysis"/>
    <property type="evidence" value="ECO:0007669"/>
    <property type="project" value="InterPro"/>
</dbReference>
<gene>
    <name evidence="5" type="ORF">LPB137_13505</name>
</gene>
<dbReference type="STRING" id="1850254.LPB137_13505"/>
<dbReference type="Gene3D" id="1.25.40.20">
    <property type="entry name" value="Ankyrin repeat-containing domain"/>
    <property type="match status" value="2"/>
</dbReference>
<dbReference type="PROSITE" id="PS50088">
    <property type="entry name" value="ANK_REPEAT"/>
    <property type="match status" value="2"/>
</dbReference>
<dbReference type="InterPro" id="IPR002110">
    <property type="entry name" value="Ankyrin_rpt"/>
</dbReference>
<keyword evidence="6" id="KW-1185">Reference proteome</keyword>
<dbReference type="Pfam" id="PF12796">
    <property type="entry name" value="Ank_2"/>
    <property type="match status" value="1"/>
</dbReference>
<keyword evidence="1" id="KW-0677">Repeat</keyword>
<evidence type="ECO:0000256" key="2">
    <source>
        <dbReference type="ARBA" id="ARBA00023043"/>
    </source>
</evidence>
<dbReference type="SUPFAM" id="SSF48403">
    <property type="entry name" value="Ankyrin repeat"/>
    <property type="match status" value="1"/>
</dbReference>